<dbReference type="Proteomes" id="UP001140502">
    <property type="component" value="Unassembled WGS sequence"/>
</dbReference>
<accession>A0A9W8W838</accession>
<sequence length="407" mass="46420">MIVPLEIIVLIAGQLAHRLAQTSPFLATTDDVELADLKEHQHALINLATSCKAVHYSVRHLLYTTLDIYNRTRLTTALIDILKHPQVGPSIRHIRCDTNLDFENASISRKRTPDIAWVEDALKQRNCCPPSWHHSGPTRWIYSTGMLLQSHQEGRVRPEYLEVVFLSILHLASKAESLSFHQHNIGWGRLAYTQGIMGHPRSRVIITMGGEVMNCQDDDSQGPPRLILSNLKALQCCFRERDEWLDLAESLFGGEYENLRTLVLDGMSLQDMSKWSDKIKVENTKIEHLYIGSRGQSKRPIPNPRFAKKEWVRGRWLVGGPRLGDPQVEFAREDEEGWGSNMEDRRRRRANLGGFKHLRVLDVVVDTPPNFPSRTLVALKDIATSLEVLRVEGYPFNLYIPDDRVAS</sequence>
<dbReference type="EMBL" id="JAPEUR010000208">
    <property type="protein sequence ID" value="KAJ4315260.1"/>
    <property type="molecule type" value="Genomic_DNA"/>
</dbReference>
<organism evidence="1 2">
    <name type="scientific">Fusarium piperis</name>
    <dbReference type="NCBI Taxonomy" id="1435070"/>
    <lineage>
        <taxon>Eukaryota</taxon>
        <taxon>Fungi</taxon>
        <taxon>Dikarya</taxon>
        <taxon>Ascomycota</taxon>
        <taxon>Pezizomycotina</taxon>
        <taxon>Sordariomycetes</taxon>
        <taxon>Hypocreomycetidae</taxon>
        <taxon>Hypocreales</taxon>
        <taxon>Nectriaceae</taxon>
        <taxon>Fusarium</taxon>
        <taxon>Fusarium solani species complex</taxon>
    </lineage>
</organism>
<dbReference type="OrthoDB" id="5101153at2759"/>
<name>A0A9W8W838_9HYPO</name>
<keyword evidence="2" id="KW-1185">Reference proteome</keyword>
<evidence type="ECO:0000313" key="2">
    <source>
        <dbReference type="Proteomes" id="UP001140502"/>
    </source>
</evidence>
<proteinExistence type="predicted"/>
<protein>
    <submittedName>
        <fullName evidence="1">Uncharacterized protein</fullName>
    </submittedName>
</protein>
<dbReference type="AlphaFoldDB" id="A0A9W8W838"/>
<reference evidence="1" key="1">
    <citation type="submission" date="2022-10" db="EMBL/GenBank/DDBJ databases">
        <title>Tapping the CABI collections for fungal endophytes: first genome assemblies for Collariella, Neodidymelliopsis, Ascochyta clinopodiicola, Didymella pomorum, Didymosphaeria variabile, Neocosmospora piperis and Neocucurbitaria cava.</title>
        <authorList>
            <person name="Hill R."/>
        </authorList>
    </citation>
    <scope>NUCLEOTIDE SEQUENCE</scope>
    <source>
        <strain evidence="1">IMI 366586</strain>
    </source>
</reference>
<evidence type="ECO:0000313" key="1">
    <source>
        <dbReference type="EMBL" id="KAJ4315260.1"/>
    </source>
</evidence>
<comment type="caution">
    <text evidence="1">The sequence shown here is derived from an EMBL/GenBank/DDBJ whole genome shotgun (WGS) entry which is preliminary data.</text>
</comment>
<gene>
    <name evidence="1" type="ORF">N0V84_008476</name>
</gene>